<organism evidence="1 2">
    <name type="scientific">Paraglomus occultum</name>
    <dbReference type="NCBI Taxonomy" id="144539"/>
    <lineage>
        <taxon>Eukaryota</taxon>
        <taxon>Fungi</taxon>
        <taxon>Fungi incertae sedis</taxon>
        <taxon>Mucoromycota</taxon>
        <taxon>Glomeromycotina</taxon>
        <taxon>Glomeromycetes</taxon>
        <taxon>Paraglomerales</taxon>
        <taxon>Paraglomeraceae</taxon>
        <taxon>Paraglomus</taxon>
    </lineage>
</organism>
<dbReference type="AlphaFoldDB" id="A0A9N9GX72"/>
<dbReference type="EMBL" id="CAJVPJ010003170">
    <property type="protein sequence ID" value="CAG8636249.1"/>
    <property type="molecule type" value="Genomic_DNA"/>
</dbReference>
<reference evidence="1" key="1">
    <citation type="submission" date="2021-06" db="EMBL/GenBank/DDBJ databases">
        <authorList>
            <person name="Kallberg Y."/>
            <person name="Tangrot J."/>
            <person name="Rosling A."/>
        </authorList>
    </citation>
    <scope>NUCLEOTIDE SEQUENCE</scope>
    <source>
        <strain evidence="1">IA702</strain>
    </source>
</reference>
<feature type="non-terminal residue" evidence="1">
    <location>
        <position position="1"/>
    </location>
</feature>
<dbReference type="OrthoDB" id="2439721at2759"/>
<name>A0A9N9GX72_9GLOM</name>
<gene>
    <name evidence="1" type="ORF">POCULU_LOCUS9172</name>
</gene>
<protein>
    <submittedName>
        <fullName evidence="1">4770_t:CDS:1</fullName>
    </submittedName>
</protein>
<evidence type="ECO:0000313" key="2">
    <source>
        <dbReference type="Proteomes" id="UP000789572"/>
    </source>
</evidence>
<comment type="caution">
    <text evidence="1">The sequence shown here is derived from an EMBL/GenBank/DDBJ whole genome shotgun (WGS) entry which is preliminary data.</text>
</comment>
<accession>A0A9N9GX72</accession>
<sequence>IFKSKNREDILSCGEHNESTEIDAILKACWYIIEALMEGSQIHSKWGESFCPLSRSDAYSKGCQCDVRFLSRLGIDLGEWEFAAHCTAMKVIGDRCHSARINQSILNDLLSFNWTDEQINGVNVPFLQIAGTSGQMLLIDLTQEYYVVFPGGRFELPTNLQQIGKLKGSIQVLKYCMDMYGERDKAIESLQIGYHPFDEIFGIDNVTPTHSKFKYIHKPWWTQKPSRSAEPTKL</sequence>
<evidence type="ECO:0000313" key="1">
    <source>
        <dbReference type="EMBL" id="CAG8636249.1"/>
    </source>
</evidence>
<keyword evidence="2" id="KW-1185">Reference proteome</keyword>
<dbReference type="Proteomes" id="UP000789572">
    <property type="component" value="Unassembled WGS sequence"/>
</dbReference>
<proteinExistence type="predicted"/>